<evidence type="ECO:0000313" key="9">
    <source>
        <dbReference type="Proteomes" id="UP001157974"/>
    </source>
</evidence>
<dbReference type="InterPro" id="IPR003495">
    <property type="entry name" value="CobW/HypB/UreG_nucleotide-bd"/>
</dbReference>
<dbReference type="SUPFAM" id="SSF90002">
    <property type="entry name" value="Hypothetical protein YjiA, C-terminal domain"/>
    <property type="match status" value="1"/>
</dbReference>
<dbReference type="SUPFAM" id="SSF52540">
    <property type="entry name" value="P-loop containing nucleoside triphosphate hydrolases"/>
    <property type="match status" value="1"/>
</dbReference>
<keyword evidence="3" id="KW-0143">Chaperone</keyword>
<organism evidence="8 9">
    <name type="scientific">Rhodosorus marinus</name>
    <dbReference type="NCBI Taxonomy" id="101924"/>
    <lineage>
        <taxon>Eukaryota</taxon>
        <taxon>Rhodophyta</taxon>
        <taxon>Stylonematophyceae</taxon>
        <taxon>Stylonematales</taxon>
        <taxon>Stylonemataceae</taxon>
        <taxon>Rhodosorus</taxon>
    </lineage>
</organism>
<dbReference type="AlphaFoldDB" id="A0AAV8UN91"/>
<dbReference type="InterPro" id="IPR027417">
    <property type="entry name" value="P-loop_NTPase"/>
</dbReference>
<dbReference type="Gene3D" id="3.30.1220.10">
    <property type="entry name" value="CobW-like, C-terminal domain"/>
    <property type="match status" value="1"/>
</dbReference>
<dbReference type="GO" id="GO:0000166">
    <property type="term" value="F:nucleotide binding"/>
    <property type="evidence" value="ECO:0007669"/>
    <property type="project" value="UniProtKB-KW"/>
</dbReference>
<accession>A0AAV8UN91</accession>
<sequence>MMEDVPVTVISGYLGAGKSTLVRRILSEEHGMKVLVVENEIGEEMGIEGALVTEGLDRSSVTEFVELPNGCVCCTVKDELTDSLSRVVKMKKFDLVVIEMSGLADPGPVASLFWIDEELELGLRLDGVICLVDARHAGRHLGDPIFMKQVALADLVIVNKVDLASEDEICSLEKDLAALVSPTSRMQRTSMSVCDLREALHLKTMRNDEVCTALAMGRREDLEEGHSHPEGVGSVTLRFTEKAVGFSSDELTRQLGKLVWEQPAGEVWRLKAMVCVGEARERWIFQGVHELFDGEQYGSWDVDKPVVSSFIFIGKNLNRDLLMEHLNASLI</sequence>
<evidence type="ECO:0008006" key="10">
    <source>
        <dbReference type="Google" id="ProtNLM"/>
    </source>
</evidence>
<dbReference type="Pfam" id="PF07683">
    <property type="entry name" value="CobW_C"/>
    <property type="match status" value="1"/>
</dbReference>
<evidence type="ECO:0000313" key="8">
    <source>
        <dbReference type="EMBL" id="KAJ8903504.1"/>
    </source>
</evidence>
<comment type="caution">
    <text evidence="8">The sequence shown here is derived from an EMBL/GenBank/DDBJ whole genome shotgun (WGS) entry which is preliminary data.</text>
</comment>
<dbReference type="CDD" id="cd03112">
    <property type="entry name" value="CobW-like"/>
    <property type="match status" value="1"/>
</dbReference>
<name>A0AAV8UN91_9RHOD</name>
<proteinExistence type="inferred from homology"/>
<evidence type="ECO:0000256" key="5">
    <source>
        <dbReference type="ARBA" id="ARBA00049117"/>
    </source>
</evidence>
<evidence type="ECO:0000259" key="7">
    <source>
        <dbReference type="Pfam" id="PF07683"/>
    </source>
</evidence>
<keyword evidence="9" id="KW-1185">Reference proteome</keyword>
<dbReference type="Proteomes" id="UP001157974">
    <property type="component" value="Unassembled WGS sequence"/>
</dbReference>
<reference evidence="8 9" key="1">
    <citation type="journal article" date="2023" name="Nat. Commun.">
        <title>Origin of minicircular mitochondrial genomes in red algae.</title>
        <authorList>
            <person name="Lee Y."/>
            <person name="Cho C.H."/>
            <person name="Lee Y.M."/>
            <person name="Park S.I."/>
            <person name="Yang J.H."/>
            <person name="West J.A."/>
            <person name="Bhattacharya D."/>
            <person name="Yoon H.S."/>
        </authorList>
    </citation>
    <scope>NUCLEOTIDE SEQUENCE [LARGE SCALE GENOMIC DNA]</scope>
    <source>
        <strain evidence="8 9">CCMP1338</strain>
        <tissue evidence="8">Whole cell</tissue>
    </source>
</reference>
<comment type="similarity">
    <text evidence="4">Belongs to the SIMIBI class G3E GTPase family. ZNG1 subfamily.</text>
</comment>
<dbReference type="EMBL" id="JAMWBK010000007">
    <property type="protein sequence ID" value="KAJ8903504.1"/>
    <property type="molecule type" value="Genomic_DNA"/>
</dbReference>
<dbReference type="InterPro" id="IPR051316">
    <property type="entry name" value="Zinc-reg_GTPase_activator"/>
</dbReference>
<keyword evidence="2" id="KW-0378">Hydrolase</keyword>
<comment type="catalytic activity">
    <reaction evidence="5">
        <text>GTP + H2O = GDP + phosphate + H(+)</text>
        <dbReference type="Rhea" id="RHEA:19669"/>
        <dbReference type="ChEBI" id="CHEBI:15377"/>
        <dbReference type="ChEBI" id="CHEBI:15378"/>
        <dbReference type="ChEBI" id="CHEBI:37565"/>
        <dbReference type="ChEBI" id="CHEBI:43474"/>
        <dbReference type="ChEBI" id="CHEBI:58189"/>
    </reaction>
    <physiologicalReaction direction="left-to-right" evidence="5">
        <dbReference type="Rhea" id="RHEA:19670"/>
    </physiologicalReaction>
</comment>
<feature type="domain" description="CobW/HypB/UreG nucleotide-binding" evidence="6">
    <location>
        <begin position="6"/>
        <end position="179"/>
    </location>
</feature>
<dbReference type="GO" id="GO:0016787">
    <property type="term" value="F:hydrolase activity"/>
    <property type="evidence" value="ECO:0007669"/>
    <property type="project" value="UniProtKB-KW"/>
</dbReference>
<evidence type="ECO:0000259" key="6">
    <source>
        <dbReference type="Pfam" id="PF02492"/>
    </source>
</evidence>
<keyword evidence="1" id="KW-0547">Nucleotide-binding</keyword>
<evidence type="ECO:0000256" key="4">
    <source>
        <dbReference type="ARBA" id="ARBA00034320"/>
    </source>
</evidence>
<evidence type="ECO:0000256" key="2">
    <source>
        <dbReference type="ARBA" id="ARBA00022801"/>
    </source>
</evidence>
<dbReference type="Gene3D" id="3.40.50.300">
    <property type="entry name" value="P-loop containing nucleotide triphosphate hydrolases"/>
    <property type="match status" value="1"/>
</dbReference>
<gene>
    <name evidence="8" type="ORF">NDN08_004610</name>
</gene>
<dbReference type="GO" id="GO:0005737">
    <property type="term" value="C:cytoplasm"/>
    <property type="evidence" value="ECO:0007669"/>
    <property type="project" value="TreeGrafter"/>
</dbReference>
<dbReference type="InterPro" id="IPR036627">
    <property type="entry name" value="CobW-likC_sf"/>
</dbReference>
<dbReference type="Pfam" id="PF02492">
    <property type="entry name" value="cobW"/>
    <property type="match status" value="1"/>
</dbReference>
<evidence type="ECO:0000256" key="1">
    <source>
        <dbReference type="ARBA" id="ARBA00022741"/>
    </source>
</evidence>
<dbReference type="PANTHER" id="PTHR13748:SF62">
    <property type="entry name" value="COBW DOMAIN-CONTAINING PROTEIN"/>
    <property type="match status" value="1"/>
</dbReference>
<dbReference type="InterPro" id="IPR011629">
    <property type="entry name" value="CobW-like_C"/>
</dbReference>
<evidence type="ECO:0000256" key="3">
    <source>
        <dbReference type="ARBA" id="ARBA00023186"/>
    </source>
</evidence>
<protein>
    <recommendedName>
        <fullName evidence="10">CobW C-terminal domain-containing protein</fullName>
    </recommendedName>
</protein>
<feature type="domain" description="CobW C-terminal" evidence="7">
    <location>
        <begin position="246"/>
        <end position="328"/>
    </location>
</feature>
<dbReference type="PANTHER" id="PTHR13748">
    <property type="entry name" value="COBW-RELATED"/>
    <property type="match status" value="1"/>
</dbReference>